<keyword evidence="5 6" id="KW-0694">RNA-binding</keyword>
<dbReference type="PANTHER" id="PTHR33992">
    <property type="entry name" value="RIBONUCLEASE P PROTEIN COMPONENT"/>
    <property type="match status" value="1"/>
</dbReference>
<comment type="caution">
    <text evidence="8">The sequence shown here is derived from an EMBL/GenBank/DDBJ whole genome shotgun (WGS) entry which is preliminary data.</text>
</comment>
<dbReference type="GO" id="GO:0004526">
    <property type="term" value="F:ribonuclease P activity"/>
    <property type="evidence" value="ECO:0007669"/>
    <property type="project" value="UniProtKB-EC"/>
</dbReference>
<evidence type="ECO:0000256" key="2">
    <source>
        <dbReference type="ARBA" id="ARBA00022722"/>
    </source>
</evidence>
<evidence type="ECO:0000256" key="6">
    <source>
        <dbReference type="HAMAP-Rule" id="MF_00227"/>
    </source>
</evidence>
<dbReference type="PANTHER" id="PTHR33992:SF1">
    <property type="entry name" value="RIBONUCLEASE P PROTEIN COMPONENT"/>
    <property type="match status" value="1"/>
</dbReference>
<dbReference type="Gene3D" id="3.30.230.10">
    <property type="match status" value="1"/>
</dbReference>
<evidence type="ECO:0000313" key="8">
    <source>
        <dbReference type="EMBL" id="NTY61646.1"/>
    </source>
</evidence>
<evidence type="ECO:0000256" key="7">
    <source>
        <dbReference type="NCBIfam" id="TIGR00188"/>
    </source>
</evidence>
<dbReference type="Proteomes" id="UP000708347">
    <property type="component" value="Unassembled WGS sequence"/>
</dbReference>
<keyword evidence="4 6" id="KW-0378">Hydrolase</keyword>
<evidence type="ECO:0000256" key="1">
    <source>
        <dbReference type="ARBA" id="ARBA00022694"/>
    </source>
</evidence>
<organism evidence="8 9">
    <name type="scientific">Mycolicibacterium sphagni</name>
    <dbReference type="NCBI Taxonomy" id="1786"/>
    <lineage>
        <taxon>Bacteria</taxon>
        <taxon>Bacillati</taxon>
        <taxon>Actinomycetota</taxon>
        <taxon>Actinomycetes</taxon>
        <taxon>Mycobacteriales</taxon>
        <taxon>Mycobacteriaceae</taxon>
        <taxon>Mycolicibacterium</taxon>
    </lineage>
</organism>
<comment type="catalytic activity">
    <reaction evidence="6">
        <text>Endonucleolytic cleavage of RNA, removing 5'-extranucleotides from tRNA precursor.</text>
        <dbReference type="EC" id="3.1.26.5"/>
    </reaction>
</comment>
<dbReference type="InterPro" id="IPR014721">
    <property type="entry name" value="Ribsml_uS5_D2-typ_fold_subgr"/>
</dbReference>
<gene>
    <name evidence="6" type="primary">rnpA</name>
    <name evidence="8" type="ORF">FEG63_19045</name>
</gene>
<keyword evidence="9" id="KW-1185">Reference proteome</keyword>
<dbReference type="Pfam" id="PF00825">
    <property type="entry name" value="Ribonuclease_P"/>
    <property type="match status" value="1"/>
</dbReference>
<comment type="subunit">
    <text evidence="6">Consists of a catalytic RNA component (M1 or rnpB) and a protein subunit.</text>
</comment>
<evidence type="ECO:0000256" key="4">
    <source>
        <dbReference type="ARBA" id="ARBA00022801"/>
    </source>
</evidence>
<sequence length="118" mass="13123">MLPAQFRMTRSAEFSATIKHGVRAAQPDIVVHARREAQTDGGPRIGLVVAKSVGNAVQRHQVSRRLRHVAKSVLPGLTPDERVVIRALPTSRHAISAQLEQQLRTGLRRTHDLMEKAR</sequence>
<dbReference type="EC" id="3.1.26.5" evidence="6 7"/>
<keyword evidence="2 6" id="KW-0540">Nuclease</keyword>
<dbReference type="InterPro" id="IPR020568">
    <property type="entry name" value="Ribosomal_Su5_D2-typ_SF"/>
</dbReference>
<comment type="function">
    <text evidence="6">RNaseP catalyzes the removal of the 5'-leader sequence from pre-tRNA to produce the mature 5'-terminus. It can also cleave other RNA substrates such as 4.5S RNA. The protein component plays an auxiliary but essential role in vivo by binding to the 5'-leader sequence and broadening the substrate specificity of the ribozyme.</text>
</comment>
<name>A0ABX2JVH0_9MYCO</name>
<accession>A0ABX2JVH0</accession>
<keyword evidence="1 6" id="KW-0819">tRNA processing</keyword>
<dbReference type="SUPFAM" id="SSF54211">
    <property type="entry name" value="Ribosomal protein S5 domain 2-like"/>
    <property type="match status" value="1"/>
</dbReference>
<dbReference type="HAMAP" id="MF_00227">
    <property type="entry name" value="RNase_P"/>
    <property type="match status" value="1"/>
</dbReference>
<comment type="similarity">
    <text evidence="6">Belongs to the RnpA family.</text>
</comment>
<dbReference type="NCBIfam" id="TIGR00188">
    <property type="entry name" value="rnpA"/>
    <property type="match status" value="1"/>
</dbReference>
<evidence type="ECO:0000256" key="5">
    <source>
        <dbReference type="ARBA" id="ARBA00022884"/>
    </source>
</evidence>
<dbReference type="RefSeq" id="WP_174399365.1">
    <property type="nucleotide sequence ID" value="NZ_VBSB01000010.1"/>
</dbReference>
<keyword evidence="3 6" id="KW-0255">Endonuclease</keyword>
<reference evidence="8 9" key="1">
    <citation type="submission" date="2019-05" db="EMBL/GenBank/DDBJ databases">
        <title>Mycolicibacterium sphagni ENV482 genome assembly.</title>
        <authorList>
            <person name="Chen W."/>
            <person name="Faulkner N.W."/>
            <person name="Hyman M.R."/>
        </authorList>
    </citation>
    <scope>NUCLEOTIDE SEQUENCE [LARGE SCALE GENOMIC DNA]</scope>
    <source>
        <strain evidence="8 9">ENV482</strain>
    </source>
</reference>
<protein>
    <recommendedName>
        <fullName evidence="6 7">Ribonuclease P protein component</fullName>
        <shortName evidence="6">RNase P protein</shortName>
        <shortName evidence="6">RNaseP protein</shortName>
        <ecNumber evidence="6 7">3.1.26.5</ecNumber>
    </recommendedName>
    <alternativeName>
        <fullName evidence="6">Protein C5</fullName>
    </alternativeName>
</protein>
<evidence type="ECO:0000256" key="3">
    <source>
        <dbReference type="ARBA" id="ARBA00022759"/>
    </source>
</evidence>
<evidence type="ECO:0000313" key="9">
    <source>
        <dbReference type="Proteomes" id="UP000708347"/>
    </source>
</evidence>
<proteinExistence type="inferred from homology"/>
<dbReference type="EMBL" id="VBSB01000010">
    <property type="protein sequence ID" value="NTY61646.1"/>
    <property type="molecule type" value="Genomic_DNA"/>
</dbReference>
<dbReference type="InterPro" id="IPR000100">
    <property type="entry name" value="RNase_P"/>
</dbReference>